<keyword evidence="4" id="KW-1185">Reference proteome</keyword>
<dbReference type="AlphaFoldDB" id="A0A7U4QLN8"/>
<dbReference type="Pfam" id="PF00403">
    <property type="entry name" value="HMA"/>
    <property type="match status" value="1"/>
</dbReference>
<dbReference type="InterPro" id="IPR036163">
    <property type="entry name" value="HMA_dom_sf"/>
</dbReference>
<proteinExistence type="predicted"/>
<sequence length="67" mass="7326">MKTKIKVTGMSCEHCVKRVIKAIESIAGIKDVQVDLKSGEATFDKPETVSMEEIVKAIKEVGYGVEV</sequence>
<evidence type="ECO:0000259" key="2">
    <source>
        <dbReference type="PROSITE" id="PS50846"/>
    </source>
</evidence>
<dbReference type="CDD" id="cd00371">
    <property type="entry name" value="HMA"/>
    <property type="match status" value="1"/>
</dbReference>
<dbReference type="InterPro" id="IPR017969">
    <property type="entry name" value="Heavy-metal-associated_CS"/>
</dbReference>
<dbReference type="GO" id="GO:0005507">
    <property type="term" value="F:copper ion binding"/>
    <property type="evidence" value="ECO:0007669"/>
    <property type="project" value="InterPro"/>
</dbReference>
<organism evidence="3 4">
    <name type="scientific">Desulfofervidus auxilii</name>
    <dbReference type="NCBI Taxonomy" id="1621989"/>
    <lineage>
        <taxon>Bacteria</taxon>
        <taxon>Pseudomonadati</taxon>
        <taxon>Thermodesulfobacteriota</taxon>
        <taxon>Candidatus Desulfofervidia</taxon>
        <taxon>Candidatus Desulfofervidales</taxon>
        <taxon>Candidatus Desulfofervidaceae</taxon>
        <taxon>Candidatus Desulfofervidus</taxon>
    </lineage>
</organism>
<dbReference type="Gene3D" id="3.30.70.100">
    <property type="match status" value="1"/>
</dbReference>
<protein>
    <submittedName>
        <fullName evidence="3">Mercury transporter</fullName>
    </submittedName>
</protein>
<dbReference type="InterPro" id="IPR000428">
    <property type="entry name" value="Cu-bd"/>
</dbReference>
<dbReference type="RefSeq" id="WP_066064361.1">
    <property type="nucleotide sequence ID" value="NZ_CP013015.1"/>
</dbReference>
<dbReference type="KEGG" id="daw:HS1_001844"/>
<dbReference type="FunFam" id="3.30.70.100:FF:000001">
    <property type="entry name" value="ATPase copper transporting beta"/>
    <property type="match status" value="1"/>
</dbReference>
<feature type="domain" description="HMA" evidence="2">
    <location>
        <begin position="1"/>
        <end position="66"/>
    </location>
</feature>
<dbReference type="PROSITE" id="PS50846">
    <property type="entry name" value="HMA_2"/>
    <property type="match status" value="1"/>
</dbReference>
<evidence type="ECO:0000313" key="3">
    <source>
        <dbReference type="EMBL" id="AMM41638.1"/>
    </source>
</evidence>
<reference evidence="3 4" key="1">
    <citation type="submission" date="2015-10" db="EMBL/GenBank/DDBJ databases">
        <title>Candidatus Desulfofervidus auxilii, a hydrogenotrophic sulfate-reducing bacterium involved in the thermophilic anaerobic oxidation of methane.</title>
        <authorList>
            <person name="Krukenberg V."/>
            <person name="Richter M."/>
            <person name="Wegener G."/>
        </authorList>
    </citation>
    <scope>NUCLEOTIDE SEQUENCE [LARGE SCALE GENOMIC DNA]</scope>
    <source>
        <strain evidence="3 4">HS1</strain>
    </source>
</reference>
<dbReference type="InterPro" id="IPR006121">
    <property type="entry name" value="HMA_dom"/>
</dbReference>
<keyword evidence="1" id="KW-0479">Metal-binding</keyword>
<evidence type="ECO:0000256" key="1">
    <source>
        <dbReference type="ARBA" id="ARBA00022723"/>
    </source>
</evidence>
<dbReference type="EMBL" id="CP013015">
    <property type="protein sequence ID" value="AMM41638.1"/>
    <property type="molecule type" value="Genomic_DNA"/>
</dbReference>
<dbReference type="PRINTS" id="PR00944">
    <property type="entry name" value="CUEXPORT"/>
</dbReference>
<dbReference type="SUPFAM" id="SSF55008">
    <property type="entry name" value="HMA, heavy metal-associated domain"/>
    <property type="match status" value="1"/>
</dbReference>
<dbReference type="PROSITE" id="PS01047">
    <property type="entry name" value="HMA_1"/>
    <property type="match status" value="1"/>
</dbReference>
<gene>
    <name evidence="3" type="ORF">HS1_001844</name>
</gene>
<dbReference type="GO" id="GO:0006825">
    <property type="term" value="P:copper ion transport"/>
    <property type="evidence" value="ECO:0007669"/>
    <property type="project" value="InterPro"/>
</dbReference>
<name>A0A7U4QLN8_DESA2</name>
<accession>A0A7U4QLN8</accession>
<dbReference type="OrthoDB" id="9801832at2"/>
<dbReference type="Proteomes" id="UP000070560">
    <property type="component" value="Chromosome"/>
</dbReference>
<evidence type="ECO:0000313" key="4">
    <source>
        <dbReference type="Proteomes" id="UP000070560"/>
    </source>
</evidence>